<dbReference type="GO" id="GO:0016758">
    <property type="term" value="F:hexosyltransferase activity"/>
    <property type="evidence" value="ECO:0007669"/>
    <property type="project" value="UniProtKB-ARBA"/>
</dbReference>
<dbReference type="CDD" id="cd03784">
    <property type="entry name" value="GT1_Gtf-like"/>
    <property type="match status" value="1"/>
</dbReference>
<evidence type="ECO:0000256" key="4">
    <source>
        <dbReference type="SAM" id="SignalP"/>
    </source>
</evidence>
<dbReference type="InterPro" id="IPR010610">
    <property type="entry name" value="EryCIII-like_C"/>
</dbReference>
<dbReference type="PROSITE" id="PS51450">
    <property type="entry name" value="LRR"/>
    <property type="match status" value="1"/>
</dbReference>
<evidence type="ECO:0000256" key="2">
    <source>
        <dbReference type="SAM" id="MobiDB-lite"/>
    </source>
</evidence>
<keyword evidence="7" id="KW-1185">Reference proteome</keyword>
<feature type="signal peptide" evidence="4">
    <location>
        <begin position="1"/>
        <end position="19"/>
    </location>
</feature>
<feature type="transmembrane region" description="Helical" evidence="3">
    <location>
        <begin position="1148"/>
        <end position="1169"/>
    </location>
</feature>
<dbReference type="Pfam" id="PF06722">
    <property type="entry name" value="EryCIII-like_C"/>
    <property type="match status" value="1"/>
</dbReference>
<evidence type="ECO:0000313" key="7">
    <source>
        <dbReference type="Proteomes" id="UP000186817"/>
    </source>
</evidence>
<feature type="transmembrane region" description="Helical" evidence="3">
    <location>
        <begin position="1060"/>
        <end position="1079"/>
    </location>
</feature>
<evidence type="ECO:0000313" key="6">
    <source>
        <dbReference type="EMBL" id="OLP96611.1"/>
    </source>
</evidence>
<gene>
    <name evidence="6" type="primary">inlA</name>
    <name evidence="6" type="ORF">AK812_SmicGene21116</name>
</gene>
<accession>A0A1Q9DN60</accession>
<dbReference type="SMART" id="SM01411">
    <property type="entry name" value="Ephrin_rec_like"/>
    <property type="match status" value="1"/>
</dbReference>
<dbReference type="GO" id="GO:0008194">
    <property type="term" value="F:UDP-glycosyltransferase activity"/>
    <property type="evidence" value="ECO:0007669"/>
    <property type="project" value="InterPro"/>
</dbReference>
<dbReference type="Proteomes" id="UP000186817">
    <property type="component" value="Unassembled WGS sequence"/>
</dbReference>
<keyword evidence="3" id="KW-0472">Membrane</keyword>
<dbReference type="EMBL" id="LSRX01000460">
    <property type="protein sequence ID" value="OLP96611.1"/>
    <property type="molecule type" value="Genomic_DNA"/>
</dbReference>
<feature type="transmembrane region" description="Helical" evidence="3">
    <location>
        <begin position="1091"/>
        <end position="1111"/>
    </location>
</feature>
<name>A0A1Q9DN60_SYMMI</name>
<keyword evidence="1" id="KW-0808">Transferase</keyword>
<feature type="domain" description="Erythromycin biosynthesis protein CIII-like C-terminal" evidence="5">
    <location>
        <begin position="1792"/>
        <end position="1899"/>
    </location>
</feature>
<dbReference type="SUPFAM" id="SSF52058">
    <property type="entry name" value="L domain-like"/>
    <property type="match status" value="2"/>
</dbReference>
<feature type="chain" id="PRO_5012773797" evidence="4">
    <location>
        <begin position="20"/>
        <end position="1944"/>
    </location>
</feature>
<sequence length="1944" mass="211682">MRLLAPWLALAVLLNSGAALRNDGDVRVHVKETQEDSHEQHAGRRQKGPSPEALRSILLSLGVPAEELPEDPEQWQWQGGQGVYFDEDGCVRTLNFNGRPISGRLDALANLTSLQCLYLADTDVTGSLQALAEMSELRKLWLRGTKVAGDLQPLSKLTKLKQLYLQNTGVTGGLQALSDMSELRYLNLHDTKVAGDLQPLLKLTKLKQILLQNTGVTGSLQGLAEMTELRKLWLHGSKVAGDLQPLSKLTKLKELLLANTGVTGSLQALAEMPELQELWLEGTKVVGDLQPLFKLTKLKLLLLKNTDVTGSLQALAEMTEMQTLWLDGTKVAGDLQPLSKLTMLKQLLLMNTGVTGSLQALAEMTELRKLSLHGTKVAGDLQPLSKLTKLEELLLMNTGVNGSLQPLGDMSDLQQLGLHGTNVAGDLQPVSKLTKLNELLLANTGVTGSLQPLAEMSELRKLWLRGTKVAGDLQTVAKLTKLKQLSLKNTVVDGDFCELLHLTNLEQADLSGTHVSGRLTPAWRGQLLQLHTLDLKGSQVNFLPVGSDLKDLRATFVTNQTEQVLPALVNLDVSLCPLDGDLQNLLQPLSFAGHLASIRASGANLSGHLQKSCLRDVSVDGERYSDYCTLPLLSSLQGLELADNKIHHIEGIPANVYVSLANNSETYVSMKSLREALDRNVQVDLTATKISNTDDVAALFHEEVLHRTTQLTQSDRLKGFECYGITSTSLRVSPASFWPEGLCACTAGFQGNGTLCHKCQSNTYNERFNGSCVPCPSNSSTAEAGASSVFSCLCTVGRMYTSESGQHCQCDASKALYQILGQKRSEDAQTAASGDVCEDCGKLRLDRRALGSSPDCGRHGLDASSAPPQVGYARLEAGAQRAYRCLEPTAEERCNASSANSTGPGAALGCTTGHEGPLCVACSWGYRSRAGVCVPCEVASDAQKRWPPGRELLYLRWVVGAAVFAAVLAAVIFLWRRSRSQPATARLEPTLWSGPVLLQLFQLWGLLVALLESQKKTGGEPARADGLWAEECVQWLQLTAQGLRDATSLECWFGRTANDVTALVGPCVPLGLLVLCILPELASHGSGSVSFVLKLLTLLYIGGASSSAALMRCQHTDGGKEPLPDKHAFRSALPDIKCQDAAPLADSIAATCVVCYGLLIPSFLAYLMFKQHLALAPSRRFVSLVAQKEGGDTVSVWPVEESEKTEPERDKELKRKSLLAAAVARSCIYFAGGVRVQLQDERLILRPQEQSGQEHDVNLDASSFVWTALGNKGDADLRRCQALERMLKERYVLDEVASSDRCLASERVFSIGQVRIVAGAKELFVKYVSAMRIVAVALVAAVRSEIGLEFTLGFTLCTALAIATIRPFRQHQVNDLQSFCFFCSPAFVSSASEVRESRSAGLAIAAFAFSTGRVLTARAALLAPCVMAAAQTLKPDGPEALALRLFQDSGVTPVKRRRGSVAFAATGRDLGALAAEHQLALKLPTGGAGESCEGAWVPRPRSIMATSSAPRRILIVYSGSRGDWQPYVVAGTILREAGYEVKLCGPGDAAAIAAEHDLPFQRIRQSVLRTWRDEWTEAVSHEKGPAFVMRSDRDEMIAEKKASYEVFLSFKPELVLTSFLTLLEVSIFSEIFDDIPFVNFGLQTPPGRGWNLASLDLPRVLKPLNWFMLSMICKMQRKELDLIPEVLPQEMRKLCPKKITKEPFLEHWSVEAVFPNLIAQSTAINGECGKEYKTVVSLGPLMPAPSSQSGQEFGGDQMQQMEDFLAQGDAPVYIGWAGMDPQHLEGEADELELTEYVKNSVLFMPKSPHGLLFPRCQAIVHHGGAGTMNASVRSGKPTIVIPILLDQYDHARRINELGIGKGLKHLRHQTPSTIAAAIKECIDSQSIRTKAEEVGAKMRHEEAQAPARLTQFVQEYFRDYVDGGLFKSLMRDTRERRAQQCCKC</sequence>
<reference evidence="6 7" key="1">
    <citation type="submission" date="2016-02" db="EMBL/GenBank/DDBJ databases">
        <title>Genome analysis of coral dinoflagellate symbionts highlights evolutionary adaptations to a symbiotic lifestyle.</title>
        <authorList>
            <person name="Aranda M."/>
            <person name="Li Y."/>
            <person name="Liew Y.J."/>
            <person name="Baumgarten S."/>
            <person name="Simakov O."/>
            <person name="Wilson M."/>
            <person name="Piel J."/>
            <person name="Ashoor H."/>
            <person name="Bougouffa S."/>
            <person name="Bajic V.B."/>
            <person name="Ryu T."/>
            <person name="Ravasi T."/>
            <person name="Bayer T."/>
            <person name="Micklem G."/>
            <person name="Kim H."/>
            <person name="Bhak J."/>
            <person name="Lajeunesse T.C."/>
            <person name="Voolstra C.R."/>
        </authorList>
    </citation>
    <scope>NUCLEOTIDE SEQUENCE [LARGE SCALE GENOMIC DNA]</scope>
    <source>
        <strain evidence="6 7">CCMP2467</strain>
    </source>
</reference>
<comment type="caution">
    <text evidence="6">The sequence shown here is derived from an EMBL/GenBank/DDBJ whole genome shotgun (WGS) entry which is preliminary data.</text>
</comment>
<dbReference type="InterPro" id="IPR001611">
    <property type="entry name" value="Leu-rich_rpt"/>
</dbReference>
<evidence type="ECO:0000256" key="3">
    <source>
        <dbReference type="SAM" id="Phobius"/>
    </source>
</evidence>
<dbReference type="Gene3D" id="3.40.50.2000">
    <property type="entry name" value="Glycogen Phosphorylase B"/>
    <property type="match status" value="2"/>
</dbReference>
<feature type="transmembrane region" description="Helical" evidence="3">
    <location>
        <begin position="954"/>
        <end position="975"/>
    </location>
</feature>
<feature type="compositionally biased region" description="Basic and acidic residues" evidence="2">
    <location>
        <begin position="32"/>
        <end position="42"/>
    </location>
</feature>
<proteinExistence type="predicted"/>
<feature type="region of interest" description="Disordered" evidence="2">
    <location>
        <begin position="32"/>
        <end position="51"/>
    </location>
</feature>
<dbReference type="PANTHER" id="PTHR48057">
    <property type="entry name" value="LEUCINE-RICH REPEAT SERINE/THREONINE-PROTEIN KINASE 1"/>
    <property type="match status" value="1"/>
</dbReference>
<dbReference type="InterPro" id="IPR032675">
    <property type="entry name" value="LRR_dom_sf"/>
</dbReference>
<keyword evidence="3" id="KW-1133">Transmembrane helix</keyword>
<dbReference type="OrthoDB" id="422281at2759"/>
<keyword evidence="3" id="KW-0812">Transmembrane</keyword>
<evidence type="ECO:0000256" key="1">
    <source>
        <dbReference type="ARBA" id="ARBA00022679"/>
    </source>
</evidence>
<dbReference type="Gene3D" id="2.10.50.10">
    <property type="entry name" value="Tumor Necrosis Factor Receptor, subunit A, domain 2"/>
    <property type="match status" value="1"/>
</dbReference>
<evidence type="ECO:0000259" key="5">
    <source>
        <dbReference type="Pfam" id="PF06722"/>
    </source>
</evidence>
<dbReference type="InterPro" id="IPR052595">
    <property type="entry name" value="LRRC69/RLP"/>
</dbReference>
<dbReference type="SUPFAM" id="SSF53756">
    <property type="entry name" value="UDP-Glycosyltransferase/glycogen phosphorylase"/>
    <property type="match status" value="1"/>
</dbReference>
<organism evidence="6 7">
    <name type="scientific">Symbiodinium microadriaticum</name>
    <name type="common">Dinoflagellate</name>
    <name type="synonym">Zooxanthella microadriatica</name>
    <dbReference type="NCBI Taxonomy" id="2951"/>
    <lineage>
        <taxon>Eukaryota</taxon>
        <taxon>Sar</taxon>
        <taxon>Alveolata</taxon>
        <taxon>Dinophyceae</taxon>
        <taxon>Suessiales</taxon>
        <taxon>Symbiodiniaceae</taxon>
        <taxon>Symbiodinium</taxon>
    </lineage>
</organism>
<keyword evidence="4" id="KW-0732">Signal</keyword>
<dbReference type="InterPro" id="IPR002213">
    <property type="entry name" value="UDP_glucos_trans"/>
</dbReference>
<dbReference type="Gene3D" id="3.80.10.10">
    <property type="entry name" value="Ribonuclease Inhibitor"/>
    <property type="match status" value="3"/>
</dbReference>
<protein>
    <submittedName>
        <fullName evidence="6">Internalin-A</fullName>
    </submittedName>
</protein>